<keyword evidence="2" id="KW-1185">Reference proteome</keyword>
<name>A0ACB7J7V3_PLECO</name>
<proteinExistence type="predicted"/>
<protein>
    <submittedName>
        <fullName evidence="1">Uncharacterized protein</fullName>
    </submittedName>
</protein>
<comment type="caution">
    <text evidence="1">The sequence shown here is derived from an EMBL/GenBank/DDBJ whole genome shotgun (WGS) entry which is preliminary data.</text>
</comment>
<evidence type="ECO:0000313" key="1">
    <source>
        <dbReference type="EMBL" id="KAG9226672.1"/>
    </source>
</evidence>
<dbReference type="Proteomes" id="UP000824881">
    <property type="component" value="Unassembled WGS sequence"/>
</dbReference>
<evidence type="ECO:0000313" key="2">
    <source>
        <dbReference type="Proteomes" id="UP000824881"/>
    </source>
</evidence>
<sequence length="417" mass="45409">MAASLPDYREGEGDTPTLHSIDDKEKQEISVKETVLSSSHQEFPEGGLQAWLSVLGAILVQFCTFGEIGWIGSIQVMLIMSMGLFTGRAFDAGYFHHLVLGGTILHGFAFFMLSLSHQDQYYQVFLTHGLLGGVACGVMYIPSIPSHYFHRKRALTMGIVSAGASAGAVIHPIMLNRLFHGSFGFHNGVRASAGMNLGLLLLANVLMKPRLPPKKTASIHVKAFIRDIPYVFVVFSGFLCMTAMFIPIFFLQLKVVKGGMNRTFAFYSISIMNGASVVGRLIPGFFVQRFGVINLMVVNTFGIIALMFCFMVVKTVAGVVCFAIFFGLFSGSVVTLMPPLLASLARDFNEIGARMGLCFTLMGFGGLVGSPIAGALLTSDYIWWRPVVFGGAVMTVGQLLMIIARFLVVHRKGTQKV</sequence>
<organism evidence="1 2">
    <name type="scientific">Pleurotus cornucopiae</name>
    <name type="common">Cornucopia mushroom</name>
    <dbReference type="NCBI Taxonomy" id="5321"/>
    <lineage>
        <taxon>Eukaryota</taxon>
        <taxon>Fungi</taxon>
        <taxon>Dikarya</taxon>
        <taxon>Basidiomycota</taxon>
        <taxon>Agaricomycotina</taxon>
        <taxon>Agaricomycetes</taxon>
        <taxon>Agaricomycetidae</taxon>
        <taxon>Agaricales</taxon>
        <taxon>Pleurotineae</taxon>
        <taxon>Pleurotaceae</taxon>
        <taxon>Pleurotus</taxon>
    </lineage>
</organism>
<accession>A0ACB7J7V3</accession>
<reference evidence="1 2" key="1">
    <citation type="journal article" date="2021" name="Appl. Environ. Microbiol.">
        <title>Genetic linkage and physical mapping for an oyster mushroom Pleurotus cornucopiae and QTL analysis for the trait cap color.</title>
        <authorList>
            <person name="Zhang Y."/>
            <person name="Gao W."/>
            <person name="Sonnenberg A."/>
            <person name="Chen Q."/>
            <person name="Zhang J."/>
            <person name="Huang C."/>
        </authorList>
    </citation>
    <scope>NUCLEOTIDE SEQUENCE [LARGE SCALE GENOMIC DNA]</scope>
    <source>
        <strain evidence="1">CCMSSC00406</strain>
    </source>
</reference>
<dbReference type="EMBL" id="WQMT02000002">
    <property type="protein sequence ID" value="KAG9226672.1"/>
    <property type="molecule type" value="Genomic_DNA"/>
</dbReference>
<gene>
    <name evidence="1" type="ORF">CCMSSC00406_0006103</name>
</gene>